<dbReference type="RefSeq" id="WP_160958004.1">
    <property type="nucleotide sequence ID" value="NZ_WVUD01000001.1"/>
</dbReference>
<dbReference type="EMBL" id="WVUD01000001">
    <property type="protein sequence ID" value="MYL81776.1"/>
    <property type="molecule type" value="Genomic_DNA"/>
</dbReference>
<name>A0A7C9NHI4_9BACT</name>
<gene>
    <name evidence="2" type="ORF">GTA51_01305</name>
</gene>
<organism evidence="2 3">
    <name type="scientific">Solidesulfovibrio aerotolerans</name>
    <dbReference type="NCBI Taxonomy" id="295255"/>
    <lineage>
        <taxon>Bacteria</taxon>
        <taxon>Pseudomonadati</taxon>
        <taxon>Thermodesulfobacteriota</taxon>
        <taxon>Desulfovibrionia</taxon>
        <taxon>Desulfovibrionales</taxon>
        <taxon>Desulfovibrionaceae</taxon>
        <taxon>Solidesulfovibrio</taxon>
    </lineage>
</organism>
<keyword evidence="1" id="KW-0732">Signal</keyword>
<feature type="signal peptide" evidence="1">
    <location>
        <begin position="1"/>
        <end position="30"/>
    </location>
</feature>
<dbReference type="OrthoDB" id="5456284at2"/>
<dbReference type="Proteomes" id="UP000482487">
    <property type="component" value="Unassembled WGS sequence"/>
</dbReference>
<feature type="chain" id="PRO_5028871268" description="DUF5666 domain-containing protein" evidence="1">
    <location>
        <begin position="31"/>
        <end position="120"/>
    </location>
</feature>
<accession>A0A7C9NHI4</accession>
<dbReference type="AlphaFoldDB" id="A0A7C9NHI4"/>
<proteinExistence type="predicted"/>
<keyword evidence="3" id="KW-1185">Reference proteome</keyword>
<comment type="caution">
    <text evidence="2">The sequence shown here is derived from an EMBL/GenBank/DDBJ whole genome shotgun (WGS) entry which is preliminary data.</text>
</comment>
<protein>
    <recommendedName>
        <fullName evidence="4">DUF5666 domain-containing protein</fullName>
    </recommendedName>
</protein>
<sequence length="120" mass="12912">MDKRSFNLARLGLVALTLLCALLLTGPARAAAPSNNDDDAKPIKAGVAVTGIIENDYADGLLLTTDQGVSYMVLTPEEVTLEQEEAFHKKFKGQSVTLTGNVYRDEDGSLSLFVNQLPTQ</sequence>
<evidence type="ECO:0000256" key="1">
    <source>
        <dbReference type="SAM" id="SignalP"/>
    </source>
</evidence>
<evidence type="ECO:0000313" key="2">
    <source>
        <dbReference type="EMBL" id="MYL81776.1"/>
    </source>
</evidence>
<evidence type="ECO:0000313" key="3">
    <source>
        <dbReference type="Proteomes" id="UP000482487"/>
    </source>
</evidence>
<evidence type="ECO:0008006" key="4">
    <source>
        <dbReference type="Google" id="ProtNLM"/>
    </source>
</evidence>
<reference evidence="2 3" key="1">
    <citation type="submission" date="2020-01" db="EMBL/GenBank/DDBJ databases">
        <title>Genome sequence of Desulfovibrio aerotolerans DSM 16695(T).</title>
        <authorList>
            <person name="Karnachuk O."/>
            <person name="Avakyan M."/>
            <person name="Mardanov A."/>
            <person name="Kadnikov V."/>
            <person name="Ravin N."/>
        </authorList>
    </citation>
    <scope>NUCLEOTIDE SEQUENCE [LARGE SCALE GENOMIC DNA]</scope>
    <source>
        <strain evidence="2 3">DSM 16695</strain>
    </source>
</reference>